<dbReference type="SUPFAM" id="SSF51735">
    <property type="entry name" value="NAD(P)-binding Rossmann-fold domains"/>
    <property type="match status" value="1"/>
</dbReference>
<dbReference type="Gene3D" id="3.40.50.720">
    <property type="entry name" value="NAD(P)-binding Rossmann-like Domain"/>
    <property type="match status" value="1"/>
</dbReference>
<dbReference type="SMART" id="SM00822">
    <property type="entry name" value="PKS_KR"/>
    <property type="match status" value="1"/>
</dbReference>
<dbReference type="FunFam" id="3.40.50.720:FF:000084">
    <property type="entry name" value="Short-chain dehydrogenase reductase"/>
    <property type="match status" value="1"/>
</dbReference>
<dbReference type="PANTHER" id="PTHR42760">
    <property type="entry name" value="SHORT-CHAIN DEHYDROGENASES/REDUCTASES FAMILY MEMBER"/>
    <property type="match status" value="1"/>
</dbReference>
<gene>
    <name evidence="4" type="ORF">G3I29_31340</name>
</gene>
<dbReference type="RefSeq" id="WP_164349453.1">
    <property type="nucleotide sequence ID" value="NZ_JAAGLQ010000650.1"/>
</dbReference>
<accession>A0A6N9U7Q3</accession>
<comment type="similarity">
    <text evidence="1">Belongs to the short-chain dehydrogenases/reductases (SDR) family.</text>
</comment>
<dbReference type="AlphaFoldDB" id="A0A6N9U7Q3"/>
<organism evidence="4 5">
    <name type="scientific">Streptomyces halstedii</name>
    <dbReference type="NCBI Taxonomy" id="1944"/>
    <lineage>
        <taxon>Bacteria</taxon>
        <taxon>Bacillati</taxon>
        <taxon>Actinomycetota</taxon>
        <taxon>Actinomycetes</taxon>
        <taxon>Kitasatosporales</taxon>
        <taxon>Streptomycetaceae</taxon>
        <taxon>Streptomyces</taxon>
    </lineage>
</organism>
<dbReference type="EMBL" id="JAAGLQ010000650">
    <property type="protein sequence ID" value="NEA19871.1"/>
    <property type="molecule type" value="Genomic_DNA"/>
</dbReference>
<dbReference type="PRINTS" id="PR00081">
    <property type="entry name" value="GDHRDH"/>
</dbReference>
<dbReference type="InterPro" id="IPR020904">
    <property type="entry name" value="Sc_DH/Rdtase_CS"/>
</dbReference>
<sequence length="267" mass="27134">MTLNENTAPARDDGLAGKVAVITGGASGIGRALAVAYARAGTDSVVGYYPGDPHSADETVRLVEAAGGRCTAVAVDVRDSAQVDALAQAAVAAYGRLDIAVAGAGVLRRAALAELDDDSWNDMLSVDLTGVLRTFRSAAAVMAGPGAMVAISSIAGGVYGWDDHAHYAAAKSGVLGLCRSLATELAPRGIRVNAIVPGLIETPQSLDESNSLGPAGLERAGRGIPAGRVGRADEVARAIRFLTGDDAAYITGQQLVVDGGLTVRWPE</sequence>
<evidence type="ECO:0000259" key="3">
    <source>
        <dbReference type="SMART" id="SM00822"/>
    </source>
</evidence>
<feature type="domain" description="Ketoreductase" evidence="3">
    <location>
        <begin position="18"/>
        <end position="198"/>
    </location>
</feature>
<dbReference type="Pfam" id="PF13561">
    <property type="entry name" value="adh_short_C2"/>
    <property type="match status" value="1"/>
</dbReference>
<proteinExistence type="inferred from homology"/>
<dbReference type="GO" id="GO:0016616">
    <property type="term" value="F:oxidoreductase activity, acting on the CH-OH group of donors, NAD or NADP as acceptor"/>
    <property type="evidence" value="ECO:0007669"/>
    <property type="project" value="TreeGrafter"/>
</dbReference>
<dbReference type="PANTHER" id="PTHR42760:SF133">
    <property type="entry name" value="3-OXOACYL-[ACYL-CARRIER-PROTEIN] REDUCTASE"/>
    <property type="match status" value="1"/>
</dbReference>
<dbReference type="InterPro" id="IPR057326">
    <property type="entry name" value="KR_dom"/>
</dbReference>
<keyword evidence="2" id="KW-0560">Oxidoreductase</keyword>
<name>A0A6N9U7Q3_STRHA</name>
<evidence type="ECO:0000313" key="5">
    <source>
        <dbReference type="Proteomes" id="UP000471293"/>
    </source>
</evidence>
<protein>
    <submittedName>
        <fullName evidence="4">SDR family oxidoreductase</fullName>
    </submittedName>
</protein>
<evidence type="ECO:0000256" key="1">
    <source>
        <dbReference type="ARBA" id="ARBA00006484"/>
    </source>
</evidence>
<reference evidence="4 5" key="1">
    <citation type="submission" date="2020-01" db="EMBL/GenBank/DDBJ databases">
        <title>Insect and environment-associated Actinomycetes.</title>
        <authorList>
            <person name="Currrie C."/>
            <person name="Chevrette M."/>
            <person name="Carlson C."/>
            <person name="Stubbendieck R."/>
            <person name="Wendt-Pienkowski E."/>
        </authorList>
    </citation>
    <scope>NUCLEOTIDE SEQUENCE [LARGE SCALE GENOMIC DNA]</scope>
    <source>
        <strain evidence="4 5">SID11342</strain>
    </source>
</reference>
<comment type="caution">
    <text evidence="4">The sequence shown here is derived from an EMBL/GenBank/DDBJ whole genome shotgun (WGS) entry which is preliminary data.</text>
</comment>
<evidence type="ECO:0000313" key="4">
    <source>
        <dbReference type="EMBL" id="NEA19871.1"/>
    </source>
</evidence>
<dbReference type="PROSITE" id="PS00061">
    <property type="entry name" value="ADH_SHORT"/>
    <property type="match status" value="1"/>
</dbReference>
<dbReference type="InterPro" id="IPR002347">
    <property type="entry name" value="SDR_fam"/>
</dbReference>
<dbReference type="Proteomes" id="UP000471293">
    <property type="component" value="Unassembled WGS sequence"/>
</dbReference>
<dbReference type="PRINTS" id="PR00080">
    <property type="entry name" value="SDRFAMILY"/>
</dbReference>
<evidence type="ECO:0000256" key="2">
    <source>
        <dbReference type="ARBA" id="ARBA00023002"/>
    </source>
</evidence>
<dbReference type="InterPro" id="IPR036291">
    <property type="entry name" value="NAD(P)-bd_dom_sf"/>
</dbReference>